<dbReference type="Proteomes" id="UP001055091">
    <property type="component" value="Unassembled WGS sequence"/>
</dbReference>
<feature type="transmembrane region" description="Helical" evidence="7">
    <location>
        <begin position="205"/>
        <end position="227"/>
    </location>
</feature>
<reference evidence="10 11" key="1">
    <citation type="submission" date="2019-09" db="EMBL/GenBank/DDBJ databases">
        <title>Draft genome sequencing of Hungatella hathewayi 123Y-2.</title>
        <authorList>
            <person name="Lv Q."/>
            <person name="Li S."/>
        </authorList>
    </citation>
    <scope>NUCLEOTIDE SEQUENCE [LARGE SCALE GENOMIC DNA]</scope>
    <source>
        <strain evidence="10 11">123Y-2</strain>
    </source>
</reference>
<feature type="transmembrane region" description="Helical" evidence="7">
    <location>
        <begin position="112"/>
        <end position="130"/>
    </location>
</feature>
<evidence type="ECO:0000256" key="2">
    <source>
        <dbReference type="ARBA" id="ARBA00022448"/>
    </source>
</evidence>
<evidence type="ECO:0000256" key="1">
    <source>
        <dbReference type="ARBA" id="ARBA00004651"/>
    </source>
</evidence>
<name>A0A174QCJ8_9FIRM</name>
<accession>A0A174QCJ8</accession>
<dbReference type="Pfam" id="PF00528">
    <property type="entry name" value="BPD_transp_1"/>
    <property type="match status" value="1"/>
</dbReference>
<keyword evidence="5 7" id="KW-1133">Transmembrane helix</keyword>
<dbReference type="PANTHER" id="PTHR30193:SF1">
    <property type="entry name" value="ABC TRANSPORTER PERMEASE PROTEIN YESP-RELATED"/>
    <property type="match status" value="1"/>
</dbReference>
<keyword evidence="4 7" id="KW-0812">Transmembrane</keyword>
<comment type="caution">
    <text evidence="9">The sequence shown here is derived from an EMBL/GenBank/DDBJ whole genome shotgun (WGS) entry which is preliminary data.</text>
</comment>
<comment type="similarity">
    <text evidence="7">Belongs to the binding-protein-dependent transport system permease family.</text>
</comment>
<dbReference type="SUPFAM" id="SSF161098">
    <property type="entry name" value="MetI-like"/>
    <property type="match status" value="1"/>
</dbReference>
<dbReference type="PANTHER" id="PTHR30193">
    <property type="entry name" value="ABC TRANSPORTER PERMEASE PROTEIN"/>
    <property type="match status" value="1"/>
</dbReference>
<feature type="transmembrane region" description="Helical" evidence="7">
    <location>
        <begin position="21"/>
        <end position="44"/>
    </location>
</feature>
<dbReference type="InterPro" id="IPR035906">
    <property type="entry name" value="MetI-like_sf"/>
</dbReference>
<evidence type="ECO:0000256" key="5">
    <source>
        <dbReference type="ARBA" id="ARBA00022989"/>
    </source>
</evidence>
<feature type="transmembrane region" description="Helical" evidence="7">
    <location>
        <begin position="160"/>
        <end position="184"/>
    </location>
</feature>
<dbReference type="EMBL" id="WNME01000006">
    <property type="protein sequence ID" value="MUB63726.1"/>
    <property type="molecule type" value="Genomic_DNA"/>
</dbReference>
<evidence type="ECO:0000259" key="8">
    <source>
        <dbReference type="PROSITE" id="PS50928"/>
    </source>
</evidence>
<gene>
    <name evidence="9" type="ORF">CE91St55_63010</name>
    <name evidence="10" type="ORF">GNE07_11735</name>
</gene>
<feature type="domain" description="ABC transmembrane type-1" evidence="8">
    <location>
        <begin position="75"/>
        <end position="286"/>
    </location>
</feature>
<evidence type="ECO:0000256" key="6">
    <source>
        <dbReference type="ARBA" id="ARBA00023136"/>
    </source>
</evidence>
<dbReference type="EMBL" id="BQNJ01000002">
    <property type="protein sequence ID" value="GKH04320.1"/>
    <property type="molecule type" value="Genomic_DNA"/>
</dbReference>
<organism evidence="9 12">
    <name type="scientific">Hungatella hathewayi</name>
    <dbReference type="NCBI Taxonomy" id="154046"/>
    <lineage>
        <taxon>Bacteria</taxon>
        <taxon>Bacillati</taxon>
        <taxon>Bacillota</taxon>
        <taxon>Clostridia</taxon>
        <taxon>Lachnospirales</taxon>
        <taxon>Lachnospiraceae</taxon>
        <taxon>Hungatella</taxon>
    </lineage>
</organism>
<keyword evidence="9" id="KW-0067">ATP-binding</keyword>
<reference evidence="9" key="2">
    <citation type="submission" date="2022-01" db="EMBL/GenBank/DDBJ databases">
        <title>Novel bile acid biosynthetic pathways are enriched in the microbiome of centenarians.</title>
        <authorList>
            <person name="Sato Y."/>
            <person name="Atarashi K."/>
            <person name="Plichta R.D."/>
            <person name="Arai Y."/>
            <person name="Sasajima S."/>
            <person name="Kearney M.S."/>
            <person name="Suda W."/>
            <person name="Takeshita K."/>
            <person name="Sasaki T."/>
            <person name="Okamoto S."/>
            <person name="Skelly N.A."/>
            <person name="Okamura Y."/>
            <person name="Vlamakis H."/>
            <person name="Li Y."/>
            <person name="Tanoue T."/>
            <person name="Takei H."/>
            <person name="Nittono H."/>
            <person name="Narushima S."/>
            <person name="Irie J."/>
            <person name="Itoh H."/>
            <person name="Moriya K."/>
            <person name="Sugiura Y."/>
            <person name="Suematsu M."/>
            <person name="Moritoki N."/>
            <person name="Shibata S."/>
            <person name="Littman R.D."/>
            <person name="Fischbach A.M."/>
            <person name="Uwamino Y."/>
            <person name="Inoue T."/>
            <person name="Honda A."/>
            <person name="Hattori M."/>
            <person name="Murai T."/>
            <person name="Xavier J.R."/>
            <person name="Hirose N."/>
            <person name="Honda K."/>
        </authorList>
    </citation>
    <scope>NUCLEOTIDE SEQUENCE</scope>
    <source>
        <strain evidence="9">CE91-St55</strain>
    </source>
</reference>
<comment type="subcellular location">
    <subcellularLocation>
        <location evidence="1 7">Cell membrane</location>
        <topology evidence="1 7">Multi-pass membrane protein</topology>
    </subcellularLocation>
</comment>
<dbReference type="Gene3D" id="1.10.3720.10">
    <property type="entry name" value="MetI-like"/>
    <property type="match status" value="1"/>
</dbReference>
<feature type="transmembrane region" description="Helical" evidence="7">
    <location>
        <begin position="265"/>
        <end position="287"/>
    </location>
</feature>
<evidence type="ECO:0000256" key="7">
    <source>
        <dbReference type="RuleBase" id="RU363032"/>
    </source>
</evidence>
<dbReference type="OrthoDB" id="42615at2"/>
<dbReference type="InterPro" id="IPR051393">
    <property type="entry name" value="ABC_transporter_permease"/>
</dbReference>
<keyword evidence="3" id="KW-1003">Cell membrane</keyword>
<sequence>MKNKKQGTMLERRNNQGYLYLLPWIIGFLIFQLYPIAMSLYYSFTDYSFGSQYDFVGLANYLQIFTKDREVKNSLAVTFKFVFMSVPMKLISALIIAMLLNQALKGIGLFRTIYYLPSILGGSVAIAILWRHLFDLNGVVNVFLNRLGIKSIGFLTDPKIALTTISMLSVWQFGSSMLFFLAALKQVPQSLYEAAKIDGAGPVRSFFKITIPMISPMTLFNIIMQMINAFQEYTAPAVITGGGPVKKTQVLAMTLYQNAFTYRKMGYASAISWIMFIIIIIFTVFIFSTSAKWTFYGDEEG</sequence>
<dbReference type="InterPro" id="IPR000515">
    <property type="entry name" value="MetI-like"/>
</dbReference>
<feature type="transmembrane region" description="Helical" evidence="7">
    <location>
        <begin position="81"/>
        <end position="100"/>
    </location>
</feature>
<evidence type="ECO:0000256" key="3">
    <source>
        <dbReference type="ARBA" id="ARBA00022475"/>
    </source>
</evidence>
<evidence type="ECO:0000313" key="11">
    <source>
        <dbReference type="Proteomes" id="UP000434223"/>
    </source>
</evidence>
<dbReference type="GO" id="GO:0005886">
    <property type="term" value="C:plasma membrane"/>
    <property type="evidence" value="ECO:0007669"/>
    <property type="project" value="UniProtKB-SubCell"/>
</dbReference>
<evidence type="ECO:0000313" key="10">
    <source>
        <dbReference type="EMBL" id="MUB63726.1"/>
    </source>
</evidence>
<keyword evidence="9" id="KW-0547">Nucleotide-binding</keyword>
<evidence type="ECO:0000256" key="4">
    <source>
        <dbReference type="ARBA" id="ARBA00022692"/>
    </source>
</evidence>
<protein>
    <submittedName>
        <fullName evidence="10">ABC transporter permease subunit</fullName>
    </submittedName>
    <submittedName>
        <fullName evidence="9">Sugar ABC transporter ATP-binding protein</fullName>
    </submittedName>
</protein>
<evidence type="ECO:0000313" key="9">
    <source>
        <dbReference type="EMBL" id="GKH04320.1"/>
    </source>
</evidence>
<evidence type="ECO:0000313" key="12">
    <source>
        <dbReference type="Proteomes" id="UP001055091"/>
    </source>
</evidence>
<dbReference type="Proteomes" id="UP000434223">
    <property type="component" value="Unassembled WGS sequence"/>
</dbReference>
<dbReference type="CDD" id="cd06261">
    <property type="entry name" value="TM_PBP2"/>
    <property type="match status" value="1"/>
</dbReference>
<proteinExistence type="inferred from homology"/>
<dbReference type="SUPFAM" id="SSF160964">
    <property type="entry name" value="MalF N-terminal region-like"/>
    <property type="match status" value="1"/>
</dbReference>
<dbReference type="PROSITE" id="PS50928">
    <property type="entry name" value="ABC_TM1"/>
    <property type="match status" value="1"/>
</dbReference>
<dbReference type="AlphaFoldDB" id="A0A174QCJ8"/>
<keyword evidence="6 7" id="KW-0472">Membrane</keyword>
<keyword evidence="2 7" id="KW-0813">Transport</keyword>
<dbReference type="GO" id="GO:0055085">
    <property type="term" value="P:transmembrane transport"/>
    <property type="evidence" value="ECO:0007669"/>
    <property type="project" value="InterPro"/>
</dbReference>
<dbReference type="GO" id="GO:0005524">
    <property type="term" value="F:ATP binding"/>
    <property type="evidence" value="ECO:0007669"/>
    <property type="project" value="UniProtKB-KW"/>
</dbReference>